<dbReference type="AlphaFoldDB" id="A0A4Q1BV81"/>
<protein>
    <submittedName>
        <fullName evidence="2">Uncharacterized protein</fullName>
    </submittedName>
</protein>
<reference evidence="2 3" key="1">
    <citation type="submission" date="2016-06" db="EMBL/GenBank/DDBJ databases">
        <title>Evolution of pathogenesis and genome organization in the Tremellales.</title>
        <authorList>
            <person name="Cuomo C."/>
            <person name="Litvintseva A."/>
            <person name="Heitman J."/>
            <person name="Chen Y."/>
            <person name="Sun S."/>
            <person name="Springer D."/>
            <person name="Dromer F."/>
            <person name="Young S."/>
            <person name="Zeng Q."/>
            <person name="Chapman S."/>
            <person name="Gujja S."/>
            <person name="Saif S."/>
            <person name="Birren B."/>
        </authorList>
    </citation>
    <scope>NUCLEOTIDE SEQUENCE [LARGE SCALE GENOMIC DNA]</scope>
    <source>
        <strain evidence="2 3">ATCC 28783</strain>
    </source>
</reference>
<proteinExistence type="predicted"/>
<name>A0A4Q1BV81_TREME</name>
<accession>A0A4Q1BV81</accession>
<feature type="region of interest" description="Disordered" evidence="1">
    <location>
        <begin position="1"/>
        <end position="51"/>
    </location>
</feature>
<dbReference type="EMBL" id="SDIL01000004">
    <property type="protein sequence ID" value="RXK42061.1"/>
    <property type="molecule type" value="Genomic_DNA"/>
</dbReference>
<keyword evidence="3" id="KW-1185">Reference proteome</keyword>
<evidence type="ECO:0000313" key="2">
    <source>
        <dbReference type="EMBL" id="RXK42061.1"/>
    </source>
</evidence>
<dbReference type="InParanoid" id="A0A4Q1BV81"/>
<evidence type="ECO:0000256" key="1">
    <source>
        <dbReference type="SAM" id="MobiDB-lite"/>
    </source>
</evidence>
<feature type="compositionally biased region" description="Acidic residues" evidence="1">
    <location>
        <begin position="15"/>
        <end position="24"/>
    </location>
</feature>
<gene>
    <name evidence="2" type="ORF">M231_00783</name>
</gene>
<organism evidence="2 3">
    <name type="scientific">Tremella mesenterica</name>
    <name type="common">Jelly fungus</name>
    <dbReference type="NCBI Taxonomy" id="5217"/>
    <lineage>
        <taxon>Eukaryota</taxon>
        <taxon>Fungi</taxon>
        <taxon>Dikarya</taxon>
        <taxon>Basidiomycota</taxon>
        <taxon>Agaricomycotina</taxon>
        <taxon>Tremellomycetes</taxon>
        <taxon>Tremellales</taxon>
        <taxon>Tremellaceae</taxon>
        <taxon>Tremella</taxon>
    </lineage>
</organism>
<evidence type="ECO:0000313" key="3">
    <source>
        <dbReference type="Proteomes" id="UP000289152"/>
    </source>
</evidence>
<dbReference type="Proteomes" id="UP000289152">
    <property type="component" value="Unassembled WGS sequence"/>
</dbReference>
<sequence length="259" mass="29595">MTASMSVSLPPISEKDEEEEEDEKESAYSSSTAQDPECRRKPVHPDTSSESVKSSFKTLCVTIQQSKTTSSQDNDSTIGRKVRTLLRSVKTITSRPSHTHFSSPKVNRRTFTPLTGPTIFHRPFLINRDGEVRWTVKSTIWLGPNPPKHILPQDLKNFMVTQSDHVEALVRQWEGPKETEEDMRFIVTQAVKSCCEKEWGEITTYLGRSKYLSPEHEEKLNPKASGYMGREDVHWEGLLSTRLGVRGDWTKVWEGDHTY</sequence>
<comment type="caution">
    <text evidence="2">The sequence shown here is derived from an EMBL/GenBank/DDBJ whole genome shotgun (WGS) entry which is preliminary data.</text>
</comment>